<gene>
    <name evidence="2" type="ORF">Fcan01_23581</name>
</gene>
<name>A0A226D9A0_FOLCA</name>
<dbReference type="PANTHER" id="PTHR31475:SF5">
    <property type="entry name" value="UPF0462 PROTEIN C4ORF33 HOMOLOG"/>
    <property type="match status" value="1"/>
</dbReference>
<dbReference type="OrthoDB" id="8250259at2759"/>
<dbReference type="PANTHER" id="PTHR31475">
    <property type="entry name" value="UPF0462 PROTEIN"/>
    <property type="match status" value="1"/>
</dbReference>
<organism evidence="2 3">
    <name type="scientific">Folsomia candida</name>
    <name type="common">Springtail</name>
    <dbReference type="NCBI Taxonomy" id="158441"/>
    <lineage>
        <taxon>Eukaryota</taxon>
        <taxon>Metazoa</taxon>
        <taxon>Ecdysozoa</taxon>
        <taxon>Arthropoda</taxon>
        <taxon>Hexapoda</taxon>
        <taxon>Collembola</taxon>
        <taxon>Entomobryomorpha</taxon>
        <taxon>Isotomoidea</taxon>
        <taxon>Isotomidae</taxon>
        <taxon>Proisotominae</taxon>
        <taxon>Folsomia</taxon>
    </lineage>
</organism>
<protein>
    <submittedName>
        <fullName evidence="2">Uncharacterized protein</fullName>
    </submittedName>
</protein>
<comment type="similarity">
    <text evidence="1">Belongs to the UPF0462 family.</text>
</comment>
<dbReference type="AlphaFoldDB" id="A0A226D9A0"/>
<dbReference type="EMBL" id="LNIX01000028">
    <property type="protein sequence ID" value="OXA41789.1"/>
    <property type="molecule type" value="Genomic_DNA"/>
</dbReference>
<proteinExistence type="inferred from homology"/>
<reference evidence="2 3" key="1">
    <citation type="submission" date="2015-12" db="EMBL/GenBank/DDBJ databases">
        <title>The genome of Folsomia candida.</title>
        <authorList>
            <person name="Faddeeva A."/>
            <person name="Derks M.F."/>
            <person name="Anvar Y."/>
            <person name="Smit S."/>
            <person name="Van Straalen N."/>
            <person name="Roelofs D."/>
        </authorList>
    </citation>
    <scope>NUCLEOTIDE SEQUENCE [LARGE SCALE GENOMIC DNA]</scope>
    <source>
        <strain evidence="2 3">VU population</strain>
        <tissue evidence="2">Whole body</tissue>
    </source>
</reference>
<sequence length="204" mass="23084">METTTPIPGGLNFTISKTWDGGVPSDHSEIHIKLTLQGEEDAQTLLIQVDAPFFNDPQPPASLSPPGSTPQLWDYEVVELFFLGDEDKYLEVELGPRGHYLVLQLHGVRNIIREHLPLDRYVTEVRGTRWFGEASVPLAYFPHNVHSTNMYAIHKSDPHRVYMALSPAVDNSKCPHSSPDFHRLQYFQHIDLFPRLCKGDEAVG</sequence>
<dbReference type="Proteomes" id="UP000198287">
    <property type="component" value="Unassembled WGS sequence"/>
</dbReference>
<accession>A0A226D9A0</accession>
<dbReference type="OMA" id="EALIPWS"/>
<evidence type="ECO:0000313" key="2">
    <source>
        <dbReference type="EMBL" id="OXA41789.1"/>
    </source>
</evidence>
<comment type="caution">
    <text evidence="2">The sequence shown here is derived from an EMBL/GenBank/DDBJ whole genome shotgun (WGS) entry which is preliminary data.</text>
</comment>
<evidence type="ECO:0000256" key="1">
    <source>
        <dbReference type="ARBA" id="ARBA00038085"/>
    </source>
</evidence>
<evidence type="ECO:0000313" key="3">
    <source>
        <dbReference type="Proteomes" id="UP000198287"/>
    </source>
</evidence>
<keyword evidence="3" id="KW-1185">Reference proteome</keyword>
<dbReference type="Gene3D" id="2.60.40.1190">
    <property type="match status" value="1"/>
</dbReference>